<evidence type="ECO:0000313" key="7">
    <source>
        <dbReference type="Proteomes" id="UP000006038"/>
    </source>
</evidence>
<dbReference type="GO" id="GO:0016788">
    <property type="term" value="F:hydrolase activity, acting on ester bonds"/>
    <property type="evidence" value="ECO:0007669"/>
    <property type="project" value="InterPro"/>
</dbReference>
<evidence type="ECO:0000313" key="6">
    <source>
        <dbReference type="EnsemblPlants" id="OB02G30920.1"/>
    </source>
</evidence>
<protein>
    <recommendedName>
        <fullName evidence="8">Esterase</fullName>
    </recommendedName>
</protein>
<accession>J3LEM5</accession>
<organism evidence="6">
    <name type="scientific">Oryza brachyantha</name>
    <name type="common">malo sina</name>
    <dbReference type="NCBI Taxonomy" id="4533"/>
    <lineage>
        <taxon>Eukaryota</taxon>
        <taxon>Viridiplantae</taxon>
        <taxon>Streptophyta</taxon>
        <taxon>Embryophyta</taxon>
        <taxon>Tracheophyta</taxon>
        <taxon>Spermatophyta</taxon>
        <taxon>Magnoliopsida</taxon>
        <taxon>Liliopsida</taxon>
        <taxon>Poales</taxon>
        <taxon>Poaceae</taxon>
        <taxon>BOP clade</taxon>
        <taxon>Oryzoideae</taxon>
        <taxon>Oryzeae</taxon>
        <taxon>Oryzinae</taxon>
        <taxon>Oryza</taxon>
    </lineage>
</organism>
<dbReference type="HOGENOM" id="CLU_015101_2_1_1"/>
<dbReference type="CDD" id="cd01837">
    <property type="entry name" value="SGNH_plant_lipase_like"/>
    <property type="match status" value="1"/>
</dbReference>
<feature type="chain" id="PRO_5003773432" description="Esterase" evidence="5">
    <location>
        <begin position="24"/>
        <end position="406"/>
    </location>
</feature>
<evidence type="ECO:0000256" key="1">
    <source>
        <dbReference type="ARBA" id="ARBA00008668"/>
    </source>
</evidence>
<dbReference type="Gene3D" id="3.40.50.1110">
    <property type="entry name" value="SGNH hydrolase"/>
    <property type="match status" value="1"/>
</dbReference>
<evidence type="ECO:0000256" key="4">
    <source>
        <dbReference type="ARBA" id="ARBA00023180"/>
    </source>
</evidence>
<evidence type="ECO:0008006" key="8">
    <source>
        <dbReference type="Google" id="ProtNLM"/>
    </source>
</evidence>
<dbReference type="PANTHER" id="PTHR22835">
    <property type="entry name" value="ZINC FINGER FYVE DOMAIN CONTAINING PROTEIN"/>
    <property type="match status" value="1"/>
</dbReference>
<evidence type="ECO:0000256" key="3">
    <source>
        <dbReference type="ARBA" id="ARBA00022801"/>
    </source>
</evidence>
<dbReference type="InterPro" id="IPR001087">
    <property type="entry name" value="GDSL"/>
</dbReference>
<dbReference type="Gramene" id="OB02G30920.1">
    <property type="protein sequence ID" value="OB02G30920.1"/>
    <property type="gene ID" value="OB02G30920"/>
</dbReference>
<dbReference type="OMA" id="VAGPCHA"/>
<dbReference type="InterPro" id="IPR036514">
    <property type="entry name" value="SGNH_hydro_sf"/>
</dbReference>
<dbReference type="Proteomes" id="UP000006038">
    <property type="component" value="Unassembled WGS sequence"/>
</dbReference>
<dbReference type="eggNOG" id="ENOG502QQUR">
    <property type="taxonomic scope" value="Eukaryota"/>
</dbReference>
<evidence type="ECO:0000256" key="5">
    <source>
        <dbReference type="SAM" id="SignalP"/>
    </source>
</evidence>
<dbReference type="InterPro" id="IPR035669">
    <property type="entry name" value="SGNH_plant_lipase-like"/>
</dbReference>
<comment type="similarity">
    <text evidence="1">Belongs to the 'GDSL' lipolytic enzyme family.</text>
</comment>
<dbReference type="EnsemblPlants" id="OB02G30920.1">
    <property type="protein sequence ID" value="OB02G30920.1"/>
    <property type="gene ID" value="OB02G30920"/>
</dbReference>
<keyword evidence="3" id="KW-0378">Hydrolase</keyword>
<dbReference type="PANTHER" id="PTHR22835:SF666">
    <property type="entry name" value="OS02G0608801 PROTEIN"/>
    <property type="match status" value="1"/>
</dbReference>
<dbReference type="AlphaFoldDB" id="J3LEM5"/>
<sequence>MATGVHPLLVAFLALLLVGTCQARPAPRKFAAASAGVAVDGVTAIYNFGDSISDTGNFLREGAGPGGDMMEHTVAAPYGAAIGGATGRCSDGYLMIDYLAKDLGLPLLNPYLDEGADFTHGVNFAVTGATALDTAALRRIGVTAPHTNSSLSVQLQRFKDFMEATTKSPAEAREKLANALVMVGEIGNDYNYAFAVIRPRSSSGGARSVADVGRIMTGVVESMVLVPEVVRSVTSAAREVLDMGATRVVIPGNFPLGCVPSYLEAVNEEDAAAYDGNGCLVGLNLFAQMHNVLLQQGICELRRSYPEATIAYADYFNAYVRMLEGARDMGFDGAAVTKACCGAGDGKYSFDMERLGGAPGTSVCARPEERLSWDGIHLTQRAYGVMAELLYHKGFASPAPVKFPRQ</sequence>
<name>J3LEM5_ORYBR</name>
<proteinExistence type="inferred from homology"/>
<evidence type="ECO:0000256" key="2">
    <source>
        <dbReference type="ARBA" id="ARBA00022729"/>
    </source>
</evidence>
<keyword evidence="7" id="KW-1185">Reference proteome</keyword>
<keyword evidence="4" id="KW-0325">Glycoprotein</keyword>
<feature type="signal peptide" evidence="5">
    <location>
        <begin position="1"/>
        <end position="23"/>
    </location>
</feature>
<dbReference type="Pfam" id="PF00657">
    <property type="entry name" value="Lipase_GDSL"/>
    <property type="match status" value="1"/>
</dbReference>
<keyword evidence="2 5" id="KW-0732">Signal</keyword>
<reference evidence="6" key="1">
    <citation type="submission" date="2013-04" db="UniProtKB">
        <authorList>
            <consortium name="EnsemblPlants"/>
        </authorList>
    </citation>
    <scope>IDENTIFICATION</scope>
</reference>